<name>A0AA43XIG2_9CLOT</name>
<keyword evidence="3 5" id="KW-0548">Nucleotidyltransferase</keyword>
<dbReference type="GO" id="GO:0016829">
    <property type="term" value="F:lyase activity"/>
    <property type="evidence" value="ECO:0007669"/>
    <property type="project" value="UniProtKB-KW"/>
</dbReference>
<organism evidence="5 6">
    <name type="scientific">Isachenkonia alkalipeptolytica</name>
    <dbReference type="NCBI Taxonomy" id="2565777"/>
    <lineage>
        <taxon>Bacteria</taxon>
        <taxon>Bacillati</taxon>
        <taxon>Bacillota</taxon>
        <taxon>Clostridia</taxon>
        <taxon>Eubacteriales</taxon>
        <taxon>Clostridiaceae</taxon>
        <taxon>Isachenkonia</taxon>
    </lineage>
</organism>
<keyword evidence="6" id="KW-1185">Reference proteome</keyword>
<evidence type="ECO:0000256" key="3">
    <source>
        <dbReference type="ARBA" id="ARBA00022695"/>
    </source>
</evidence>
<comment type="catalytic activity">
    <reaction evidence="4">
        <text>apo-[citrate lyase ACP] + 2'-(5''-triphospho-alpha-D-ribosyl)-3'-dephospho-CoA = holo-[citrate lyase ACP] + diphosphate</text>
        <dbReference type="Rhea" id="RHEA:16333"/>
        <dbReference type="Rhea" id="RHEA-COMP:10157"/>
        <dbReference type="Rhea" id="RHEA-COMP:10158"/>
        <dbReference type="ChEBI" id="CHEBI:29999"/>
        <dbReference type="ChEBI" id="CHEBI:33019"/>
        <dbReference type="ChEBI" id="CHEBI:61378"/>
        <dbReference type="ChEBI" id="CHEBI:82683"/>
        <dbReference type="EC" id="2.7.7.61"/>
    </reaction>
</comment>
<dbReference type="EMBL" id="SUMG01000001">
    <property type="protein sequence ID" value="NBG87172.1"/>
    <property type="molecule type" value="Genomic_DNA"/>
</dbReference>
<evidence type="ECO:0000256" key="1">
    <source>
        <dbReference type="ARBA" id="ARBA00012524"/>
    </source>
</evidence>
<accession>A0AA43XIG2</accession>
<dbReference type="InterPro" id="IPR005551">
    <property type="entry name" value="CitX"/>
</dbReference>
<keyword evidence="5" id="KW-0456">Lyase</keyword>
<evidence type="ECO:0000313" key="5">
    <source>
        <dbReference type="EMBL" id="NBG87172.1"/>
    </source>
</evidence>
<dbReference type="AlphaFoldDB" id="A0AA43XIG2"/>
<keyword evidence="2 5" id="KW-0808">Transferase</keyword>
<dbReference type="Pfam" id="PF03802">
    <property type="entry name" value="CitX"/>
    <property type="match status" value="1"/>
</dbReference>
<dbReference type="EC" id="2.7.7.61" evidence="1"/>
<sequence length="169" mass="19411">MSSLHQKVLEAKEERSLFQSELRNKHGLPVISLTLNLPGGFEGYEGWEAVFKKSRDIISKTFSQGIVEHHHRLGKWGPEGFWVVNLPAETVKKQTIEIEENHFFGRIFDLDVLNEAGTILSRRDFSMEGRQCVVCEKPALSCYRGQSHELWEVKEKVEEIICKGLSRDV</sequence>
<protein>
    <recommendedName>
        <fullName evidence="1">citrate lyase holo-[acyl-carrier protein] synthase</fullName>
        <ecNumber evidence="1">2.7.7.61</ecNumber>
    </recommendedName>
</protein>
<evidence type="ECO:0000256" key="2">
    <source>
        <dbReference type="ARBA" id="ARBA00022679"/>
    </source>
</evidence>
<proteinExistence type="predicted"/>
<evidence type="ECO:0000313" key="6">
    <source>
        <dbReference type="Proteomes" id="UP000449710"/>
    </source>
</evidence>
<evidence type="ECO:0000256" key="4">
    <source>
        <dbReference type="ARBA" id="ARBA00048574"/>
    </source>
</evidence>
<dbReference type="GO" id="GO:0051191">
    <property type="term" value="P:prosthetic group biosynthetic process"/>
    <property type="evidence" value="ECO:0007669"/>
    <property type="project" value="InterPro"/>
</dbReference>
<dbReference type="GO" id="GO:0050519">
    <property type="term" value="F:holo-citrate lyase synthase activity"/>
    <property type="evidence" value="ECO:0007669"/>
    <property type="project" value="UniProtKB-EC"/>
</dbReference>
<gene>
    <name evidence="5" type="primary">citX</name>
    <name evidence="5" type="ORF">ISALK_01525</name>
</gene>
<comment type="caution">
    <text evidence="5">The sequence shown here is derived from an EMBL/GenBank/DDBJ whole genome shotgun (WGS) entry which is preliminary data.</text>
</comment>
<reference evidence="5 6" key="1">
    <citation type="submission" date="2019-04" db="EMBL/GenBank/DDBJ databases">
        <title>Isachenkonia alkalipeptolytica gen. nov. sp. nov. a new anaerobic, alkiliphilic organothrophic bacterium capable to reduce synthesized ferrihydrite isolated from a soda lake.</title>
        <authorList>
            <person name="Toshchakov S.V."/>
            <person name="Zavarzina D.G."/>
            <person name="Zhilina T.N."/>
            <person name="Kostrikina N.A."/>
            <person name="Kublanov I.V."/>
        </authorList>
    </citation>
    <scope>NUCLEOTIDE SEQUENCE [LARGE SCALE GENOMIC DNA]</scope>
    <source>
        <strain evidence="5 6">Z-1701</strain>
    </source>
</reference>
<dbReference type="Proteomes" id="UP000449710">
    <property type="component" value="Unassembled WGS sequence"/>
</dbReference>
<dbReference type="NCBIfam" id="TIGR03124">
    <property type="entry name" value="citrate_citX"/>
    <property type="match status" value="1"/>
</dbReference>
<dbReference type="RefSeq" id="WP_160718465.1">
    <property type="nucleotide sequence ID" value="NZ_SUMG01000001.1"/>
</dbReference>